<dbReference type="EMBL" id="LGKG01000101">
    <property type="protein sequence ID" value="KPC64365.1"/>
    <property type="molecule type" value="Genomic_DNA"/>
</dbReference>
<comment type="caution">
    <text evidence="3">The sequence shown here is derived from an EMBL/GenBank/DDBJ whole genome shotgun (WGS) entry which is preliminary data.</text>
</comment>
<protein>
    <recommendedName>
        <fullName evidence="2">ParB-like N-terminal domain-containing protein</fullName>
    </recommendedName>
</protein>
<dbReference type="PATRIC" id="fig|66876.3.peg.2803"/>
<evidence type="ECO:0000259" key="2">
    <source>
        <dbReference type="SMART" id="SM00470"/>
    </source>
</evidence>
<dbReference type="Proteomes" id="UP000037982">
    <property type="component" value="Unassembled WGS sequence"/>
</dbReference>
<feature type="region of interest" description="Disordered" evidence="1">
    <location>
        <begin position="229"/>
        <end position="251"/>
    </location>
</feature>
<keyword evidence="4" id="KW-1185">Reference proteome</keyword>
<reference evidence="4" key="1">
    <citation type="submission" date="2015-07" db="EMBL/GenBank/DDBJ databases">
        <authorList>
            <person name="Ju K.-S."/>
            <person name="Doroghazi J.R."/>
            <person name="Metcalf W.W."/>
        </authorList>
    </citation>
    <scope>NUCLEOTIDE SEQUENCE [LARGE SCALE GENOMIC DNA]</scope>
    <source>
        <strain evidence="4">NRRL ISP-5002</strain>
    </source>
</reference>
<evidence type="ECO:0000313" key="3">
    <source>
        <dbReference type="EMBL" id="KPC64365.1"/>
    </source>
</evidence>
<name>A0A0N1JY16_9ACTN</name>
<dbReference type="InterPro" id="IPR036086">
    <property type="entry name" value="ParB/Sulfiredoxin_sf"/>
</dbReference>
<dbReference type="Gene3D" id="3.90.1530.10">
    <property type="entry name" value="Conserved hypothetical protein from pyrococcus furiosus pfu- 392566-001, ParB domain"/>
    <property type="match status" value="1"/>
</dbReference>
<dbReference type="SUPFAM" id="SSF110849">
    <property type="entry name" value="ParB/Sulfiredoxin"/>
    <property type="match status" value="1"/>
</dbReference>
<proteinExistence type="predicted"/>
<organism evidence="3 4">
    <name type="scientific">Streptomyces chattanoogensis</name>
    <dbReference type="NCBI Taxonomy" id="66876"/>
    <lineage>
        <taxon>Bacteria</taxon>
        <taxon>Bacillati</taxon>
        <taxon>Actinomycetota</taxon>
        <taxon>Actinomycetes</taxon>
        <taxon>Kitasatosporales</taxon>
        <taxon>Streptomycetaceae</taxon>
        <taxon>Streptomyces</taxon>
    </lineage>
</organism>
<evidence type="ECO:0000256" key="1">
    <source>
        <dbReference type="SAM" id="MobiDB-lite"/>
    </source>
</evidence>
<evidence type="ECO:0000313" key="4">
    <source>
        <dbReference type="Proteomes" id="UP000037982"/>
    </source>
</evidence>
<dbReference type="RefSeq" id="WP_053923769.1">
    <property type="nucleotide sequence ID" value="NZ_LGKG01000101.1"/>
</dbReference>
<accession>A0A0N1JY16</accession>
<dbReference type="AlphaFoldDB" id="A0A0N1JY16"/>
<sequence length="333" mass="35627">MSYDSGVNSAEQAAHPRGGALRAAAGLEGAADFGAPVTVPIESLLPADSPRMGGDDEEHVKVLAAIDSALPSILVHRGTMRVIDGMHRLRAAQLKGSREVAVRFVDVDEDDAFIISVQMNIAHGLPLSLAERSAAAERILRTHAHWSDRSIAAATGLSAKAVASVRMRATADSLQSNIRVGRDGRVRPLSTAEGRRRASEFIAVRPDASLREIAAASGISVGTARDVRERTRKGQSPVPASRRNLARKSPAEVSAGEVSQLLAVLQRDPALKYNNRGRALLQWLNSHMVPASDWSAYVETIPAHCAPVVAELAERYARAWRSLAKELDGQLTG</sequence>
<dbReference type="SMART" id="SM00470">
    <property type="entry name" value="ParB"/>
    <property type="match status" value="1"/>
</dbReference>
<gene>
    <name evidence="3" type="ORF">ADL29_12725</name>
</gene>
<feature type="domain" description="ParB-like N-terminal" evidence="2">
    <location>
        <begin position="37"/>
        <end position="121"/>
    </location>
</feature>
<dbReference type="InterPro" id="IPR003115">
    <property type="entry name" value="ParB_N"/>
</dbReference>